<keyword evidence="2" id="KW-1185">Reference proteome</keyword>
<name>A0A5N6M813_9ASTR</name>
<evidence type="ECO:0000313" key="2">
    <source>
        <dbReference type="Proteomes" id="UP000326396"/>
    </source>
</evidence>
<evidence type="ECO:0000313" key="1">
    <source>
        <dbReference type="EMBL" id="KAD3336576.1"/>
    </source>
</evidence>
<protein>
    <submittedName>
        <fullName evidence="1">Uncharacterized protein</fullName>
    </submittedName>
</protein>
<dbReference type="AlphaFoldDB" id="A0A5N6M813"/>
<comment type="caution">
    <text evidence="1">The sequence shown here is derived from an EMBL/GenBank/DDBJ whole genome shotgun (WGS) entry which is preliminary data.</text>
</comment>
<organism evidence="1 2">
    <name type="scientific">Mikania micrantha</name>
    <name type="common">bitter vine</name>
    <dbReference type="NCBI Taxonomy" id="192012"/>
    <lineage>
        <taxon>Eukaryota</taxon>
        <taxon>Viridiplantae</taxon>
        <taxon>Streptophyta</taxon>
        <taxon>Embryophyta</taxon>
        <taxon>Tracheophyta</taxon>
        <taxon>Spermatophyta</taxon>
        <taxon>Magnoliopsida</taxon>
        <taxon>eudicotyledons</taxon>
        <taxon>Gunneridae</taxon>
        <taxon>Pentapetalae</taxon>
        <taxon>asterids</taxon>
        <taxon>campanulids</taxon>
        <taxon>Asterales</taxon>
        <taxon>Asteraceae</taxon>
        <taxon>Asteroideae</taxon>
        <taxon>Heliantheae alliance</taxon>
        <taxon>Eupatorieae</taxon>
        <taxon>Mikania</taxon>
    </lineage>
</organism>
<dbReference type="EMBL" id="SZYD01000016">
    <property type="protein sequence ID" value="KAD3336576.1"/>
    <property type="molecule type" value="Genomic_DNA"/>
</dbReference>
<dbReference type="Proteomes" id="UP000326396">
    <property type="component" value="Linkage Group LG6"/>
</dbReference>
<sequence length="82" mass="9895">MYSSSTFSPRTYAMSINRGALGMVRDFGKWHRAFKVSGFPIHFQTRSQPRWDQNKRENEEDEVLTPRFNENRLQYWVNHNNK</sequence>
<gene>
    <name evidence="1" type="ORF">E3N88_32095</name>
</gene>
<accession>A0A5N6M813</accession>
<proteinExistence type="predicted"/>
<reference evidence="1 2" key="1">
    <citation type="submission" date="2019-05" db="EMBL/GenBank/DDBJ databases">
        <title>Mikania micrantha, genome provides insights into the molecular mechanism of rapid growth.</title>
        <authorList>
            <person name="Liu B."/>
        </authorList>
    </citation>
    <scope>NUCLEOTIDE SEQUENCE [LARGE SCALE GENOMIC DNA]</scope>
    <source>
        <strain evidence="1">NLD-2019</strain>
        <tissue evidence="1">Leaf</tissue>
    </source>
</reference>